<feature type="compositionally biased region" description="Pro residues" evidence="1">
    <location>
        <begin position="255"/>
        <end position="270"/>
    </location>
</feature>
<sequence length="780" mass="80341">MRPAPPDPPTDTSGGAPGEEGTEGPGATHTPAPLGATRGLQETQVPGGAPHTVFPQPLPQETPAPPASPSPTLATQTLGATAGPALRAATVKQVTSGAAVAGTEAPQGAELGDSSSSRKTQVTSRPGFSNGLAGRPPPASSPDHSPAIKASSGPPVTPLTPRTLAPAGSPPPNWANGRLGTSSGNPGHSPPPRSPALPPPSPIDTSQTDRAQLARIWSAGEDDQWAGGGRRDGLRQRPPWAWTKGRRRRRKLPGEPSPPLSDLPPVPALPRAPAQTPSRPGRVESSSHDSIGGGSDARVPMSVVQAAPQPGGGEGAGRYEVQRPGGGHIDFKVTETGEFDGFSVTRTEEVDDAPSAPHQASGSGADVTRGEAASDRHDSPGDGGIVASGRQRLQEESGRSPGGTPLPDDQPNDTPSEISLSTTPRQEEDNRAAPPSPLPTLEDIYSRELSQMKQEVRAPQYSLARPRAEAAGAEATTLSSMYNGDLIPPLPDHWGRPWSGGGRLGDFSGEANTQPPSPEVDQPLATVPAQVQTEVPGEGTSWSIEEDKEHHATPPPLPQAGAPHTSREDENDGAWQARHLTEHNVSTAGTAATPAPVPPPPSGPQHEARRAADMKHGRGAATHNSEATQPTPRGREGAGASWPGAGERVEFVTVVPGGNWDVWGGPAIWDSISSTSNHSLRGSPVYSVYWGDTGGPGSPAGWPEGVWVIRGGSLAAIMALVATISVQVARDGPARRASVAEGPTRVLHGQHATLATNLATSLASAHVLLIFGIQVRPPPP</sequence>
<reference evidence="2 3" key="1">
    <citation type="submission" date="2019-05" db="EMBL/GenBank/DDBJ databases">
        <title>Another draft genome of Portunus trituberculatus and its Hox gene families provides insights of decapod evolution.</title>
        <authorList>
            <person name="Jeong J.-H."/>
            <person name="Song I."/>
            <person name="Kim S."/>
            <person name="Choi T."/>
            <person name="Kim D."/>
            <person name="Ryu S."/>
            <person name="Kim W."/>
        </authorList>
    </citation>
    <scope>NUCLEOTIDE SEQUENCE [LARGE SCALE GENOMIC DNA]</scope>
    <source>
        <tissue evidence="2">Muscle</tissue>
    </source>
</reference>
<feature type="region of interest" description="Disordered" evidence="1">
    <location>
        <begin position="587"/>
        <end position="645"/>
    </location>
</feature>
<feature type="compositionally biased region" description="Basic and acidic residues" evidence="1">
    <location>
        <begin position="606"/>
        <end position="616"/>
    </location>
</feature>
<dbReference type="AlphaFoldDB" id="A0A5B7H0P8"/>
<accession>A0A5B7H0P8</accession>
<protein>
    <submittedName>
        <fullName evidence="2">Uncharacterized protein</fullName>
    </submittedName>
</protein>
<feature type="compositionally biased region" description="Pro residues" evidence="1">
    <location>
        <begin position="56"/>
        <end position="69"/>
    </location>
</feature>
<feature type="compositionally biased region" description="Polar residues" evidence="1">
    <location>
        <begin position="622"/>
        <end position="631"/>
    </location>
</feature>
<feature type="region of interest" description="Disordered" evidence="1">
    <location>
        <begin position="95"/>
        <end position="473"/>
    </location>
</feature>
<feature type="compositionally biased region" description="Pro residues" evidence="1">
    <location>
        <begin position="188"/>
        <end position="202"/>
    </location>
</feature>
<dbReference type="OrthoDB" id="6378674at2759"/>
<dbReference type="Proteomes" id="UP000324222">
    <property type="component" value="Unassembled WGS sequence"/>
</dbReference>
<gene>
    <name evidence="2" type="ORF">E2C01_057692</name>
</gene>
<evidence type="ECO:0000313" key="3">
    <source>
        <dbReference type="Proteomes" id="UP000324222"/>
    </source>
</evidence>
<dbReference type="EMBL" id="VSRR010021021">
    <property type="protein sequence ID" value="MPC63593.1"/>
    <property type="molecule type" value="Genomic_DNA"/>
</dbReference>
<organism evidence="2 3">
    <name type="scientific">Portunus trituberculatus</name>
    <name type="common">Swimming crab</name>
    <name type="synonym">Neptunus trituberculatus</name>
    <dbReference type="NCBI Taxonomy" id="210409"/>
    <lineage>
        <taxon>Eukaryota</taxon>
        <taxon>Metazoa</taxon>
        <taxon>Ecdysozoa</taxon>
        <taxon>Arthropoda</taxon>
        <taxon>Crustacea</taxon>
        <taxon>Multicrustacea</taxon>
        <taxon>Malacostraca</taxon>
        <taxon>Eumalacostraca</taxon>
        <taxon>Eucarida</taxon>
        <taxon>Decapoda</taxon>
        <taxon>Pleocyemata</taxon>
        <taxon>Brachyura</taxon>
        <taxon>Eubrachyura</taxon>
        <taxon>Portunoidea</taxon>
        <taxon>Portunidae</taxon>
        <taxon>Portuninae</taxon>
        <taxon>Portunus</taxon>
    </lineage>
</organism>
<keyword evidence="3" id="KW-1185">Reference proteome</keyword>
<feature type="region of interest" description="Disordered" evidence="1">
    <location>
        <begin position="493"/>
        <end position="572"/>
    </location>
</feature>
<name>A0A5B7H0P8_PORTR</name>
<feature type="compositionally biased region" description="Polar residues" evidence="1">
    <location>
        <begin position="113"/>
        <end position="127"/>
    </location>
</feature>
<feature type="compositionally biased region" description="Basic and acidic residues" evidence="1">
    <location>
        <begin position="368"/>
        <end position="380"/>
    </location>
</feature>
<proteinExistence type="predicted"/>
<feature type="compositionally biased region" description="Polar residues" evidence="1">
    <location>
        <begin position="412"/>
        <end position="424"/>
    </location>
</feature>
<comment type="caution">
    <text evidence="2">The sequence shown here is derived from an EMBL/GenBank/DDBJ whole genome shotgun (WGS) entry which is preliminary data.</text>
</comment>
<evidence type="ECO:0000256" key="1">
    <source>
        <dbReference type="SAM" id="MobiDB-lite"/>
    </source>
</evidence>
<feature type="region of interest" description="Disordered" evidence="1">
    <location>
        <begin position="1"/>
        <end position="81"/>
    </location>
</feature>
<evidence type="ECO:0000313" key="2">
    <source>
        <dbReference type="EMBL" id="MPC63593.1"/>
    </source>
</evidence>
<feature type="compositionally biased region" description="Low complexity" evidence="1">
    <location>
        <begin position="70"/>
        <end position="81"/>
    </location>
</feature>